<dbReference type="AlphaFoldDB" id="A0AAP0C7L2"/>
<reference evidence="2 3" key="1">
    <citation type="submission" date="2024-04" db="EMBL/GenBank/DDBJ databases">
        <title>The reference genome of an endangered Asteraceae, Deinandra increscens subsp. villosa, native to the Central Coast of California.</title>
        <authorList>
            <person name="Guilliams M."/>
            <person name="Hasenstab-Lehman K."/>
            <person name="Meyer R."/>
            <person name="Mcevoy S."/>
        </authorList>
    </citation>
    <scope>NUCLEOTIDE SEQUENCE [LARGE SCALE GENOMIC DNA]</scope>
    <source>
        <tissue evidence="2">Leaf</tissue>
    </source>
</reference>
<sequence>MKVLVTGASGFLGGRLCDALLRHGHSVRAFVRRTSDISSLPTPSHTAAAALELAYGDVTDYPSLLAACSGCHVVFHAAAIVESWLPDPSEFLSVNVGGLKNVIQAYKETAKLEKIVYTSSFFALGSTHGYTADESQVNTSF</sequence>
<dbReference type="SUPFAM" id="SSF51735">
    <property type="entry name" value="NAD(P)-binding Rossmann-fold domains"/>
    <property type="match status" value="1"/>
</dbReference>
<dbReference type="InterPro" id="IPR051783">
    <property type="entry name" value="NAD(P)-dependent_oxidoreduct"/>
</dbReference>
<gene>
    <name evidence="2" type="ORF">SSX86_030807</name>
</gene>
<comment type="caution">
    <text evidence="2">The sequence shown here is derived from an EMBL/GenBank/DDBJ whole genome shotgun (WGS) entry which is preliminary data.</text>
</comment>
<dbReference type="PANTHER" id="PTHR48079:SF6">
    <property type="entry name" value="NAD(P)-BINDING DOMAIN-CONTAINING PROTEIN-RELATED"/>
    <property type="match status" value="1"/>
</dbReference>
<dbReference type="GO" id="GO:0004029">
    <property type="term" value="F:aldehyde dehydrogenase (NAD+) activity"/>
    <property type="evidence" value="ECO:0007669"/>
    <property type="project" value="TreeGrafter"/>
</dbReference>
<dbReference type="Gene3D" id="3.40.50.720">
    <property type="entry name" value="NAD(P)-binding Rossmann-like Domain"/>
    <property type="match status" value="1"/>
</dbReference>
<dbReference type="Pfam" id="PF01370">
    <property type="entry name" value="Epimerase"/>
    <property type="match status" value="1"/>
</dbReference>
<organism evidence="2 3">
    <name type="scientific">Deinandra increscens subsp. villosa</name>
    <dbReference type="NCBI Taxonomy" id="3103831"/>
    <lineage>
        <taxon>Eukaryota</taxon>
        <taxon>Viridiplantae</taxon>
        <taxon>Streptophyta</taxon>
        <taxon>Embryophyta</taxon>
        <taxon>Tracheophyta</taxon>
        <taxon>Spermatophyta</taxon>
        <taxon>Magnoliopsida</taxon>
        <taxon>eudicotyledons</taxon>
        <taxon>Gunneridae</taxon>
        <taxon>Pentapetalae</taxon>
        <taxon>asterids</taxon>
        <taxon>campanulids</taxon>
        <taxon>Asterales</taxon>
        <taxon>Asteraceae</taxon>
        <taxon>Asteroideae</taxon>
        <taxon>Heliantheae alliance</taxon>
        <taxon>Madieae</taxon>
        <taxon>Madiinae</taxon>
        <taxon>Deinandra</taxon>
    </lineage>
</organism>
<dbReference type="InterPro" id="IPR036291">
    <property type="entry name" value="NAD(P)-bd_dom_sf"/>
</dbReference>
<evidence type="ECO:0000313" key="3">
    <source>
        <dbReference type="Proteomes" id="UP001408789"/>
    </source>
</evidence>
<evidence type="ECO:0000313" key="2">
    <source>
        <dbReference type="EMBL" id="KAK9050223.1"/>
    </source>
</evidence>
<dbReference type="InterPro" id="IPR001509">
    <property type="entry name" value="Epimerase_deHydtase"/>
</dbReference>
<name>A0AAP0C7L2_9ASTR</name>
<accession>A0AAP0C7L2</accession>
<dbReference type="EMBL" id="JBCNJP010002818">
    <property type="protein sequence ID" value="KAK9050223.1"/>
    <property type="molecule type" value="Genomic_DNA"/>
</dbReference>
<protein>
    <recommendedName>
        <fullName evidence="1">NAD-dependent epimerase/dehydratase domain-containing protein</fullName>
    </recommendedName>
</protein>
<proteinExistence type="predicted"/>
<dbReference type="PANTHER" id="PTHR48079">
    <property type="entry name" value="PROTEIN YEEZ"/>
    <property type="match status" value="1"/>
</dbReference>
<evidence type="ECO:0000259" key="1">
    <source>
        <dbReference type="Pfam" id="PF01370"/>
    </source>
</evidence>
<keyword evidence="3" id="KW-1185">Reference proteome</keyword>
<dbReference type="Proteomes" id="UP001408789">
    <property type="component" value="Unassembled WGS sequence"/>
</dbReference>
<dbReference type="GO" id="GO:0005737">
    <property type="term" value="C:cytoplasm"/>
    <property type="evidence" value="ECO:0007669"/>
    <property type="project" value="TreeGrafter"/>
</dbReference>
<feature type="domain" description="NAD-dependent epimerase/dehydratase" evidence="1">
    <location>
        <begin position="3"/>
        <end position="129"/>
    </location>
</feature>